<dbReference type="GO" id="GO:0001817">
    <property type="term" value="P:regulation of cytokine production"/>
    <property type="evidence" value="ECO:0007669"/>
    <property type="project" value="TreeGrafter"/>
</dbReference>
<keyword evidence="4 6" id="KW-0472">Membrane</keyword>
<dbReference type="InterPro" id="IPR036179">
    <property type="entry name" value="Ig-like_dom_sf"/>
</dbReference>
<comment type="subcellular location">
    <subcellularLocation>
        <location evidence="1">Membrane</location>
    </subcellularLocation>
</comment>
<dbReference type="SMART" id="SM00409">
    <property type="entry name" value="IG"/>
    <property type="match status" value="2"/>
</dbReference>
<evidence type="ECO:0000256" key="5">
    <source>
        <dbReference type="ARBA" id="ARBA00023319"/>
    </source>
</evidence>
<accession>A0A674H8B6</accession>
<organism evidence="8 9">
    <name type="scientific">Taeniopygia guttata</name>
    <name type="common">Zebra finch</name>
    <name type="synonym">Poephila guttata</name>
    <dbReference type="NCBI Taxonomy" id="59729"/>
    <lineage>
        <taxon>Eukaryota</taxon>
        <taxon>Metazoa</taxon>
        <taxon>Chordata</taxon>
        <taxon>Craniata</taxon>
        <taxon>Vertebrata</taxon>
        <taxon>Euteleostomi</taxon>
        <taxon>Archelosauria</taxon>
        <taxon>Archosauria</taxon>
        <taxon>Dinosauria</taxon>
        <taxon>Saurischia</taxon>
        <taxon>Theropoda</taxon>
        <taxon>Coelurosauria</taxon>
        <taxon>Aves</taxon>
        <taxon>Neognathae</taxon>
        <taxon>Neoaves</taxon>
        <taxon>Telluraves</taxon>
        <taxon>Australaves</taxon>
        <taxon>Passeriformes</taxon>
        <taxon>Passeroidea</taxon>
        <taxon>Estrildidae</taxon>
        <taxon>Estrildinae</taxon>
        <taxon>Taeniopygia</taxon>
    </lineage>
</organism>
<dbReference type="PANTHER" id="PTHR24100:SF155">
    <property type="entry name" value="CD276 ANTIGEN"/>
    <property type="match status" value="1"/>
</dbReference>
<keyword evidence="2 6" id="KW-0812">Transmembrane</keyword>
<feature type="transmembrane region" description="Helical" evidence="6">
    <location>
        <begin position="422"/>
        <end position="444"/>
    </location>
</feature>
<evidence type="ECO:0000256" key="1">
    <source>
        <dbReference type="ARBA" id="ARBA00004370"/>
    </source>
</evidence>
<dbReference type="GO" id="GO:0009897">
    <property type="term" value="C:external side of plasma membrane"/>
    <property type="evidence" value="ECO:0007669"/>
    <property type="project" value="TreeGrafter"/>
</dbReference>
<keyword evidence="3 6" id="KW-1133">Transmembrane helix</keyword>
<dbReference type="AlphaFoldDB" id="A0A674H8B6"/>
<reference evidence="8 9" key="1">
    <citation type="journal article" date="2010" name="Nature">
        <title>The genome of a songbird.</title>
        <authorList>
            <person name="Warren W.C."/>
            <person name="Clayton D.F."/>
            <person name="Ellegren H."/>
            <person name="Arnold A.P."/>
            <person name="Hillier L.W."/>
            <person name="Kunstner A."/>
            <person name="Searle S."/>
            <person name="White S."/>
            <person name="Vilella A.J."/>
            <person name="Fairley S."/>
            <person name="Heger A."/>
            <person name="Kong L."/>
            <person name="Ponting C.P."/>
            <person name="Jarvis E.D."/>
            <person name="Mello C.V."/>
            <person name="Minx P."/>
            <person name="Lovell P."/>
            <person name="Velho T.A."/>
            <person name="Ferris M."/>
            <person name="Balakrishnan C.N."/>
            <person name="Sinha S."/>
            <person name="Blatti C."/>
            <person name="London S.E."/>
            <person name="Li Y."/>
            <person name="Lin Y.C."/>
            <person name="George J."/>
            <person name="Sweedler J."/>
            <person name="Southey B."/>
            <person name="Gunaratne P."/>
            <person name="Watson M."/>
            <person name="Nam K."/>
            <person name="Backstrom N."/>
            <person name="Smeds L."/>
            <person name="Nabholz B."/>
            <person name="Itoh Y."/>
            <person name="Whitney O."/>
            <person name="Pfenning A.R."/>
            <person name="Howard J."/>
            <person name="Volker M."/>
            <person name="Skinner B.M."/>
            <person name="Griffin D.K."/>
            <person name="Ye L."/>
            <person name="McLaren W.M."/>
            <person name="Flicek P."/>
            <person name="Quesada V."/>
            <person name="Velasco G."/>
            <person name="Lopez-Otin C."/>
            <person name="Puente X.S."/>
            <person name="Olender T."/>
            <person name="Lancet D."/>
            <person name="Smit A.F."/>
            <person name="Hubley R."/>
            <person name="Konkel M.K."/>
            <person name="Walker J.A."/>
            <person name="Batzer M.A."/>
            <person name="Gu W."/>
            <person name="Pollock D.D."/>
            <person name="Chen L."/>
            <person name="Cheng Z."/>
            <person name="Eichler E.E."/>
            <person name="Stapley J."/>
            <person name="Slate J."/>
            <person name="Ekblom R."/>
            <person name="Birkhead T."/>
            <person name="Burke T."/>
            <person name="Burt D."/>
            <person name="Scharff C."/>
            <person name="Adam I."/>
            <person name="Richard H."/>
            <person name="Sultan M."/>
            <person name="Soldatov A."/>
            <person name="Lehrach H."/>
            <person name="Edwards S.V."/>
            <person name="Yang S.P."/>
            <person name="Li X."/>
            <person name="Graves T."/>
            <person name="Fulton L."/>
            <person name="Nelson J."/>
            <person name="Chinwalla A."/>
            <person name="Hou S."/>
            <person name="Mardis E.R."/>
            <person name="Wilson R.K."/>
        </authorList>
    </citation>
    <scope>NUCLEOTIDE SEQUENCE [LARGE SCALE GENOMIC DNA]</scope>
</reference>
<keyword evidence="5" id="KW-0393">Immunoglobulin domain</keyword>
<dbReference type="GO" id="GO:0050852">
    <property type="term" value="P:T cell receptor signaling pathway"/>
    <property type="evidence" value="ECO:0007669"/>
    <property type="project" value="TreeGrafter"/>
</dbReference>
<dbReference type="SUPFAM" id="SSF48726">
    <property type="entry name" value="Immunoglobulin"/>
    <property type="match status" value="2"/>
</dbReference>
<dbReference type="GO" id="GO:0005102">
    <property type="term" value="F:signaling receptor binding"/>
    <property type="evidence" value="ECO:0007669"/>
    <property type="project" value="TreeGrafter"/>
</dbReference>
<evidence type="ECO:0000256" key="4">
    <source>
        <dbReference type="ARBA" id="ARBA00023136"/>
    </source>
</evidence>
<dbReference type="FunFam" id="2.60.40.10:FF:000088">
    <property type="entry name" value="Butyrophilin subfamily 1 member A1"/>
    <property type="match status" value="1"/>
</dbReference>
<dbReference type="PANTHER" id="PTHR24100">
    <property type="entry name" value="BUTYROPHILIN"/>
    <property type="match status" value="1"/>
</dbReference>
<protein>
    <recommendedName>
        <fullName evidence="7">Ig-like domain-containing protein</fullName>
    </recommendedName>
</protein>
<evidence type="ECO:0000313" key="9">
    <source>
        <dbReference type="Proteomes" id="UP000007754"/>
    </source>
</evidence>
<reference evidence="8" key="3">
    <citation type="submission" date="2025-09" db="UniProtKB">
        <authorList>
            <consortium name="Ensembl"/>
        </authorList>
    </citation>
    <scope>IDENTIFICATION</scope>
</reference>
<reference evidence="8" key="2">
    <citation type="submission" date="2025-08" db="UniProtKB">
        <authorList>
            <consortium name="Ensembl"/>
        </authorList>
    </citation>
    <scope>IDENTIFICATION</scope>
</reference>
<dbReference type="OMA" id="EWMFLEN"/>
<evidence type="ECO:0000256" key="6">
    <source>
        <dbReference type="SAM" id="Phobius"/>
    </source>
</evidence>
<dbReference type="Proteomes" id="UP000007754">
    <property type="component" value="Chromosome 10"/>
</dbReference>
<evidence type="ECO:0000259" key="7">
    <source>
        <dbReference type="PROSITE" id="PS50835"/>
    </source>
</evidence>
<dbReference type="CDD" id="cd00098">
    <property type="entry name" value="IgC1"/>
    <property type="match status" value="1"/>
</dbReference>
<dbReference type="InterPro" id="IPR007110">
    <property type="entry name" value="Ig-like_dom"/>
</dbReference>
<dbReference type="InterPro" id="IPR003597">
    <property type="entry name" value="Ig_C1-set"/>
</dbReference>
<dbReference type="GeneTree" id="ENSGT00940000154641"/>
<evidence type="ECO:0000256" key="2">
    <source>
        <dbReference type="ARBA" id="ARBA00022692"/>
    </source>
</evidence>
<proteinExistence type="predicted"/>
<evidence type="ECO:0000256" key="3">
    <source>
        <dbReference type="ARBA" id="ARBA00022989"/>
    </source>
</evidence>
<dbReference type="InterPro" id="IPR013783">
    <property type="entry name" value="Ig-like_fold"/>
</dbReference>
<dbReference type="FunFam" id="2.60.40.10:FF:000438">
    <property type="entry name" value="CD276 antigen"/>
    <property type="match status" value="1"/>
</dbReference>
<dbReference type="InterPro" id="IPR050504">
    <property type="entry name" value="IgSF_BTN/MOG"/>
</dbReference>
<dbReference type="Pfam" id="PF22705">
    <property type="entry name" value="C2-set_3"/>
    <property type="match status" value="1"/>
</dbReference>
<dbReference type="Ensembl" id="ENSTGUT00000044710.1">
    <property type="protein sequence ID" value="ENSTGUP00000031809.1"/>
    <property type="gene ID" value="ENSTGUG00000028371.1"/>
</dbReference>
<dbReference type="InterPro" id="IPR053896">
    <property type="entry name" value="BTN3A2-like_Ig-C"/>
</dbReference>
<dbReference type="InterPro" id="IPR003599">
    <property type="entry name" value="Ig_sub"/>
</dbReference>
<dbReference type="SMART" id="SM00407">
    <property type="entry name" value="IGc1"/>
    <property type="match status" value="1"/>
</dbReference>
<name>A0A674H8B6_TAEGU</name>
<feature type="domain" description="Ig-like" evidence="7">
    <location>
        <begin position="320"/>
        <end position="411"/>
    </location>
</feature>
<dbReference type="InParanoid" id="A0A674H8B6"/>
<keyword evidence="9" id="KW-1185">Reference proteome</keyword>
<sequence>MGSLGMPWDPWECCGIPGNAVGSPGMPWDPWECCGIPGNAVGFPGMPWDPWECHGIPGNAMGSLGMPWDPWECCGIPRNAMGSLGMPWDPQECRGIPGNAMGSLGMPWDPWECHGIPRNAMGSPGMPWDPQECRGIPGLVTCPHSVSLLPSVSSCFPAAPAPQRESSRQDSRSCSLIPASLVPRMPFPLLILALGLAGAMEIQVPEEPVVALFGQDATLLCSFSPEANFSVAELSLIWQLTDTKRLVHGFSGGRDLLQDQGRGYANRTALFYDQLALGNVSLLLRRVRIADEGSFTCFVRVRDYDSAALTLQVAAPYSKPSVHLEPSKDLKPGDVAVVTCHTSGGYPEASVLWQDGHGANLTANVTTWQVANEEGLFEVRSVLRVLLEPGVTYSCLVLNTALRQHGHASVTITGQPQAFPAVALWVTVALAVCVVALLAVLAFVCHQKVRESCREDAAVAGPEERDEEGEEPKTALQLLENTESREGEWMFLENPG</sequence>
<dbReference type="PROSITE" id="PS50835">
    <property type="entry name" value="IG_LIKE"/>
    <property type="match status" value="2"/>
</dbReference>
<evidence type="ECO:0000313" key="8">
    <source>
        <dbReference type="Ensembl" id="ENSTGUP00000031809.1"/>
    </source>
</evidence>
<feature type="domain" description="Ig-like" evidence="7">
    <location>
        <begin position="188"/>
        <end position="310"/>
    </location>
</feature>
<dbReference type="Gene3D" id="2.60.40.10">
    <property type="entry name" value="Immunoglobulins"/>
    <property type="match status" value="2"/>
</dbReference>